<dbReference type="InParanoid" id="A0A6C2YJ78"/>
<feature type="domain" description="Putative zinc-finger" evidence="1">
    <location>
        <begin position="3"/>
        <end position="37"/>
    </location>
</feature>
<evidence type="ECO:0000259" key="1">
    <source>
        <dbReference type="Pfam" id="PF13490"/>
    </source>
</evidence>
<organism evidence="2">
    <name type="scientific">Tuwongella immobilis</name>
    <dbReference type="NCBI Taxonomy" id="692036"/>
    <lineage>
        <taxon>Bacteria</taxon>
        <taxon>Pseudomonadati</taxon>
        <taxon>Planctomycetota</taxon>
        <taxon>Planctomycetia</taxon>
        <taxon>Gemmatales</taxon>
        <taxon>Gemmataceae</taxon>
        <taxon>Tuwongella</taxon>
    </lineage>
</organism>
<accession>A0A6C2YJ78</accession>
<gene>
    <name evidence="2" type="ORF">GMBLW1_23520</name>
</gene>
<dbReference type="InterPro" id="IPR027383">
    <property type="entry name" value="Znf_put"/>
</dbReference>
<name>A0A6C2YJ78_9BACT</name>
<protein>
    <recommendedName>
        <fullName evidence="1">Putative zinc-finger domain-containing protein</fullName>
    </recommendedName>
</protein>
<keyword evidence="3" id="KW-1185">Reference proteome</keyword>
<dbReference type="EMBL" id="LR586016">
    <property type="protein sequence ID" value="VIP01608.1"/>
    <property type="molecule type" value="Genomic_DNA"/>
</dbReference>
<dbReference type="InterPro" id="IPR041916">
    <property type="entry name" value="Anti_sigma_zinc_sf"/>
</dbReference>
<evidence type="ECO:0000313" key="2">
    <source>
        <dbReference type="EMBL" id="VIP01608.1"/>
    </source>
</evidence>
<dbReference type="Proteomes" id="UP000464378">
    <property type="component" value="Chromosome"/>
</dbReference>
<reference evidence="2" key="1">
    <citation type="submission" date="2019-04" db="EMBL/GenBank/DDBJ databases">
        <authorList>
            <consortium name="Science for Life Laboratories"/>
        </authorList>
    </citation>
    <scope>NUCLEOTIDE SEQUENCE</scope>
    <source>
        <strain evidence="2">MBLW1</strain>
    </source>
</reference>
<sequence>MNCREIAEFLNDYVAGTLPDAIHSEFEEHLALCPDCQAYLDGYRKTIALLGELSRAAAADAPPAPEDLIQAILAARQRH</sequence>
<dbReference type="Gene3D" id="1.10.10.1320">
    <property type="entry name" value="Anti-sigma factor, zinc-finger domain"/>
    <property type="match status" value="1"/>
</dbReference>
<evidence type="ECO:0000313" key="3">
    <source>
        <dbReference type="Proteomes" id="UP000464378"/>
    </source>
</evidence>
<dbReference type="KEGG" id="tim:GMBLW1_23520"/>
<dbReference type="RefSeq" id="WP_162656789.1">
    <property type="nucleotide sequence ID" value="NZ_LR593887.1"/>
</dbReference>
<dbReference type="AlphaFoldDB" id="A0A6C2YJ78"/>
<dbReference type="Pfam" id="PF13490">
    <property type="entry name" value="zf-HC2"/>
    <property type="match status" value="1"/>
</dbReference>
<proteinExistence type="predicted"/>
<dbReference type="EMBL" id="LR593887">
    <property type="protein sequence ID" value="VTR98913.1"/>
    <property type="molecule type" value="Genomic_DNA"/>
</dbReference>